<comment type="subcellular location">
    <subcellularLocation>
        <location evidence="1">Membrane</location>
        <topology evidence="1">Multi-pass membrane protein</topology>
    </subcellularLocation>
</comment>
<feature type="domain" description="Major facilitator superfamily (MFS) profile" evidence="6">
    <location>
        <begin position="1"/>
        <end position="207"/>
    </location>
</feature>
<reference evidence="7" key="1">
    <citation type="submission" date="2020-08" db="EMBL/GenBank/DDBJ databases">
        <title>Genome sequencing and assembly of the red palm weevil Rhynchophorus ferrugineus.</title>
        <authorList>
            <person name="Dias G.B."/>
            <person name="Bergman C.M."/>
            <person name="Manee M."/>
        </authorList>
    </citation>
    <scope>NUCLEOTIDE SEQUENCE</scope>
    <source>
        <strain evidence="7">AA-2017</strain>
        <tissue evidence="7">Whole larva</tissue>
    </source>
</reference>
<dbReference type="AlphaFoldDB" id="A0A834IE98"/>
<dbReference type="Pfam" id="PF00083">
    <property type="entry name" value="Sugar_tr"/>
    <property type="match status" value="1"/>
</dbReference>
<organism evidence="7 8">
    <name type="scientific">Rhynchophorus ferrugineus</name>
    <name type="common">Red palm weevil</name>
    <name type="synonym">Curculio ferrugineus</name>
    <dbReference type="NCBI Taxonomy" id="354439"/>
    <lineage>
        <taxon>Eukaryota</taxon>
        <taxon>Metazoa</taxon>
        <taxon>Ecdysozoa</taxon>
        <taxon>Arthropoda</taxon>
        <taxon>Hexapoda</taxon>
        <taxon>Insecta</taxon>
        <taxon>Pterygota</taxon>
        <taxon>Neoptera</taxon>
        <taxon>Endopterygota</taxon>
        <taxon>Coleoptera</taxon>
        <taxon>Polyphaga</taxon>
        <taxon>Cucujiformia</taxon>
        <taxon>Curculionidae</taxon>
        <taxon>Dryophthorinae</taxon>
        <taxon>Rhynchophorus</taxon>
    </lineage>
</organism>
<evidence type="ECO:0000313" key="7">
    <source>
        <dbReference type="EMBL" id="KAF7277023.1"/>
    </source>
</evidence>
<feature type="non-terminal residue" evidence="7">
    <location>
        <position position="1"/>
    </location>
</feature>
<dbReference type="InterPro" id="IPR050549">
    <property type="entry name" value="MFS_Trehalose_Transporter"/>
</dbReference>
<protein>
    <recommendedName>
        <fullName evidence="6">Major facilitator superfamily (MFS) profile domain-containing protein</fullName>
    </recommendedName>
</protein>
<evidence type="ECO:0000256" key="3">
    <source>
        <dbReference type="ARBA" id="ARBA00022989"/>
    </source>
</evidence>
<evidence type="ECO:0000313" key="8">
    <source>
        <dbReference type="Proteomes" id="UP000625711"/>
    </source>
</evidence>
<name>A0A834IE98_RHYFE</name>
<feature type="transmembrane region" description="Helical" evidence="5">
    <location>
        <begin position="111"/>
        <end position="129"/>
    </location>
</feature>
<dbReference type="EMBL" id="JAACXV010004561">
    <property type="protein sequence ID" value="KAF7277023.1"/>
    <property type="molecule type" value="Genomic_DNA"/>
</dbReference>
<feature type="transmembrane region" description="Helical" evidence="5">
    <location>
        <begin position="83"/>
        <end position="105"/>
    </location>
</feature>
<keyword evidence="8" id="KW-1185">Reference proteome</keyword>
<dbReference type="InterPro" id="IPR020846">
    <property type="entry name" value="MFS_dom"/>
</dbReference>
<gene>
    <name evidence="7" type="ORF">GWI33_009524</name>
</gene>
<dbReference type="Proteomes" id="UP000625711">
    <property type="component" value="Unassembled WGS sequence"/>
</dbReference>
<dbReference type="InterPro" id="IPR005829">
    <property type="entry name" value="Sugar_transporter_CS"/>
</dbReference>
<dbReference type="SUPFAM" id="SSF103473">
    <property type="entry name" value="MFS general substrate transporter"/>
    <property type="match status" value="1"/>
</dbReference>
<dbReference type="GO" id="GO:0022857">
    <property type="term" value="F:transmembrane transporter activity"/>
    <property type="evidence" value="ECO:0007669"/>
    <property type="project" value="InterPro"/>
</dbReference>
<evidence type="ECO:0000259" key="6">
    <source>
        <dbReference type="PROSITE" id="PS50850"/>
    </source>
</evidence>
<evidence type="ECO:0000256" key="2">
    <source>
        <dbReference type="ARBA" id="ARBA00022692"/>
    </source>
</evidence>
<evidence type="ECO:0000256" key="4">
    <source>
        <dbReference type="ARBA" id="ARBA00023136"/>
    </source>
</evidence>
<dbReference type="PANTHER" id="PTHR48021:SF32">
    <property type="entry name" value="FACILITATED TREHALOSE TRANSPORTER TRET1-2 HOMOLOG-LIKE PROTEIN"/>
    <property type="match status" value="1"/>
</dbReference>
<feature type="transmembrane region" description="Helical" evidence="5">
    <location>
        <begin position="50"/>
        <end position="71"/>
    </location>
</feature>
<evidence type="ECO:0000256" key="5">
    <source>
        <dbReference type="SAM" id="Phobius"/>
    </source>
</evidence>
<feature type="transmembrane region" description="Helical" evidence="5">
    <location>
        <begin position="26"/>
        <end position="44"/>
    </location>
</feature>
<proteinExistence type="predicted"/>
<dbReference type="OrthoDB" id="6612291at2759"/>
<dbReference type="PROSITE" id="PS00216">
    <property type="entry name" value="SUGAR_TRANSPORT_1"/>
    <property type="match status" value="1"/>
</dbReference>
<feature type="non-terminal residue" evidence="7">
    <location>
        <position position="207"/>
    </location>
</feature>
<keyword evidence="3 5" id="KW-1133">Transmembrane helix</keyword>
<dbReference type="InterPro" id="IPR036259">
    <property type="entry name" value="MFS_trans_sf"/>
</dbReference>
<dbReference type="Gene3D" id="1.20.1250.20">
    <property type="entry name" value="MFS general substrate transporter like domains"/>
    <property type="match status" value="1"/>
</dbReference>
<keyword evidence="2 5" id="KW-0812">Transmembrane</keyword>
<dbReference type="PANTHER" id="PTHR48021">
    <property type="match status" value="1"/>
</dbReference>
<dbReference type="PROSITE" id="PS50850">
    <property type="entry name" value="MFS"/>
    <property type="match status" value="1"/>
</dbReference>
<accession>A0A834IE98</accession>
<comment type="caution">
    <text evidence="7">The sequence shown here is derived from an EMBL/GenBank/DDBJ whole genome shotgun (WGS) entry which is preliminary data.</text>
</comment>
<dbReference type="GO" id="GO:0016020">
    <property type="term" value="C:membrane"/>
    <property type="evidence" value="ECO:0007669"/>
    <property type="project" value="UniProtKB-SubCell"/>
</dbReference>
<sequence>SIVTITLPLGSIFIGPLMDRYGRKQMCIITTLPFLLAWVLHAFATNVWFIYIARIIAGFSGGLTTVSIVYVSEIAHPKFRPMLLSLNSVFVTFGILLTCVFGFWFNWRLMSQIFFGVVLLSCLGLYFIPESPYWLVVFKNDHIASSKALRWIYSDEATHEEAFKRILESKRNATCDNNDVNETSAFIRLKRSFESYKDPTVWKPVII</sequence>
<evidence type="ECO:0000256" key="1">
    <source>
        <dbReference type="ARBA" id="ARBA00004141"/>
    </source>
</evidence>
<dbReference type="InterPro" id="IPR005828">
    <property type="entry name" value="MFS_sugar_transport-like"/>
</dbReference>
<keyword evidence="4 5" id="KW-0472">Membrane</keyword>